<feature type="region of interest" description="Disordered" evidence="8">
    <location>
        <begin position="295"/>
        <end position="324"/>
    </location>
</feature>
<dbReference type="GO" id="GO:0008270">
    <property type="term" value="F:zinc ion binding"/>
    <property type="evidence" value="ECO:0007669"/>
    <property type="project" value="UniProtKB-KW"/>
</dbReference>
<feature type="domain" description="C2H2-type" evidence="9">
    <location>
        <begin position="524"/>
        <end position="551"/>
    </location>
</feature>
<dbReference type="Gene3D" id="3.30.160.60">
    <property type="entry name" value="Classic Zinc Finger"/>
    <property type="match status" value="9"/>
</dbReference>
<feature type="domain" description="C2H2-type" evidence="9">
    <location>
        <begin position="656"/>
        <end position="683"/>
    </location>
</feature>
<evidence type="ECO:0000313" key="10">
    <source>
        <dbReference type="Proteomes" id="UP000095282"/>
    </source>
</evidence>
<feature type="domain" description="C2H2-type" evidence="9">
    <location>
        <begin position="486"/>
        <end position="508"/>
    </location>
</feature>
<feature type="domain" description="C2H2-type" evidence="9">
    <location>
        <begin position="683"/>
        <end position="711"/>
    </location>
</feature>
<accession>A0A1I7U8Y2</accession>
<evidence type="ECO:0000313" key="11">
    <source>
        <dbReference type="WBParaSite" id="Csp11.Scaffold629.g16057.t1"/>
    </source>
</evidence>
<dbReference type="FunFam" id="3.30.160.60:FF:000340">
    <property type="entry name" value="zinc finger protein 473 isoform X1"/>
    <property type="match status" value="1"/>
</dbReference>
<dbReference type="PANTHER" id="PTHR24376">
    <property type="entry name" value="ZINC FINGER PROTEIN"/>
    <property type="match status" value="1"/>
</dbReference>
<dbReference type="PROSITE" id="PS00028">
    <property type="entry name" value="ZINC_FINGER_C2H2_1"/>
    <property type="match status" value="16"/>
</dbReference>
<keyword evidence="5" id="KW-0862">Zinc</keyword>
<dbReference type="SUPFAM" id="SSF57667">
    <property type="entry name" value="beta-beta-alpha zinc fingers"/>
    <property type="match status" value="5"/>
</dbReference>
<dbReference type="SMART" id="SM00355">
    <property type="entry name" value="ZnF_C2H2"/>
    <property type="match status" value="21"/>
</dbReference>
<evidence type="ECO:0000256" key="4">
    <source>
        <dbReference type="ARBA" id="ARBA00022771"/>
    </source>
</evidence>
<dbReference type="InterPro" id="IPR013087">
    <property type="entry name" value="Znf_C2H2_type"/>
</dbReference>
<dbReference type="eggNOG" id="KOG1721">
    <property type="taxonomic scope" value="Eukaryota"/>
</dbReference>
<feature type="domain" description="C2H2-type" evidence="9">
    <location>
        <begin position="334"/>
        <end position="361"/>
    </location>
</feature>
<feature type="domain" description="C2H2-type" evidence="9">
    <location>
        <begin position="1259"/>
        <end position="1282"/>
    </location>
</feature>
<dbReference type="WBParaSite" id="Csp11.Scaffold629.g16057.t1">
    <property type="protein sequence ID" value="Csp11.Scaffold629.g16057.t1"/>
    <property type="gene ID" value="Csp11.Scaffold629.g16057"/>
</dbReference>
<name>A0A1I7U8Y2_9PELO</name>
<feature type="domain" description="C2H2-type" evidence="9">
    <location>
        <begin position="165"/>
        <end position="193"/>
    </location>
</feature>
<evidence type="ECO:0000256" key="3">
    <source>
        <dbReference type="ARBA" id="ARBA00022737"/>
    </source>
</evidence>
<proteinExistence type="predicted"/>
<feature type="domain" description="C2H2-type" evidence="9">
    <location>
        <begin position="231"/>
        <end position="259"/>
    </location>
</feature>
<keyword evidence="2" id="KW-0479">Metal-binding</keyword>
<protein>
    <submittedName>
        <fullName evidence="11">Zinc finger protein 26</fullName>
    </submittedName>
</protein>
<dbReference type="PANTHER" id="PTHR24376:SF235">
    <property type="entry name" value="C2H2-TYPE DOMAIN-CONTAINING PROTEIN"/>
    <property type="match status" value="1"/>
</dbReference>
<evidence type="ECO:0000256" key="2">
    <source>
        <dbReference type="ARBA" id="ARBA00022723"/>
    </source>
</evidence>
<organism evidence="10 11">
    <name type="scientific">Caenorhabditis tropicalis</name>
    <dbReference type="NCBI Taxonomy" id="1561998"/>
    <lineage>
        <taxon>Eukaryota</taxon>
        <taxon>Metazoa</taxon>
        <taxon>Ecdysozoa</taxon>
        <taxon>Nematoda</taxon>
        <taxon>Chromadorea</taxon>
        <taxon>Rhabditida</taxon>
        <taxon>Rhabditina</taxon>
        <taxon>Rhabditomorpha</taxon>
        <taxon>Rhabditoidea</taxon>
        <taxon>Rhabditidae</taxon>
        <taxon>Peloderinae</taxon>
        <taxon>Caenorhabditis</taxon>
    </lineage>
</organism>
<dbReference type="GO" id="GO:0005634">
    <property type="term" value="C:nucleus"/>
    <property type="evidence" value="ECO:0007669"/>
    <property type="project" value="UniProtKB-SubCell"/>
</dbReference>
<dbReference type="STRING" id="1561998.A0A1I7U8Y2"/>
<comment type="subcellular location">
    <subcellularLocation>
        <location evidence="1">Nucleus</location>
    </subcellularLocation>
</comment>
<dbReference type="Proteomes" id="UP000095282">
    <property type="component" value="Unplaced"/>
</dbReference>
<feature type="domain" description="C2H2-type" evidence="9">
    <location>
        <begin position="907"/>
        <end position="934"/>
    </location>
</feature>
<reference evidence="11" key="1">
    <citation type="submission" date="2016-11" db="UniProtKB">
        <authorList>
            <consortium name="WormBaseParasite"/>
        </authorList>
    </citation>
    <scope>IDENTIFICATION</scope>
</reference>
<keyword evidence="10" id="KW-1185">Reference proteome</keyword>
<evidence type="ECO:0000256" key="5">
    <source>
        <dbReference type="ARBA" id="ARBA00022833"/>
    </source>
</evidence>
<sequence>MDYDPTQQYRERHNASWDRIRHENASSVRSEPADPSYLFNSFDYNFDQFPELIPQQEDNYVPQEHQLLNLDYVPIIEREQNHQPLIDHNNLQNLQDLQPLDLEPISYVPLELVSEEEEVSEASTDTDEDDEVDRPDIYCMECFSKIEDTNHHSLTVCSKAKLQKYVCNFCEEEFNLEKNMKVHRVLVHSSKLDFPEQITCPFCPKEPDQLVFSRFTAFIGHLRVHVKTDVVKCDQCEIEFKNERELNRHIRRDHFEEVYELSFCPKCQKVVTLEETPAHLLLHLAEKKVENAVKNTRKRKEPASKNLLSKLQPKKEPEAKVSHKKKKAVRIKKFQCEECEKAFVRPSELARHVVIHMRAKTSKPSTQPGTSETPLPSIPKWKCAICGKEYCHRAGLLEHNRMVHGKAKLSICQICGMCFTKKSNLSRHMLQIHPVDQDTNDQNKYPCSDCPTVFSIMGSLTRHKRICHRKTPHMKVKKVIPMYERHICKICKREFGEKKMLQMHKRLHLLSEYRWRDSQGGGERKCDFCDKSFVLRASLIWHLQKHYEEQQLEEEAEQEQPYCQLCDLHFYNRIEFRQHQDEQHSVVCGSCHLKFSSRQVYEDHICNRRLLSRNVNNQMFPNNRVLICRQCRPPQRLTTARQIKEHRARHLPRKTHLCWTCHKSFRTAQLLSLHAEVHDRQPVQCAHCPQVFHSRVALKQHNRISHGGDTNYQCVVHVDRSMAMSAQSFAEYGIDADHNDEQAHRAHSVTDWMDSAVPEEDPVHPEEIDSRYQPMMFNNTNQVAMNSIQNQGRGGVADAPIRCELCHHLYNNLEMLCDHWQGSDTDTDHSYGFITCPICESRIRGASEAANHLKNNHLFARPRLLQFIKPSPENIPIPVSTDPLALAVVPTTSSVMIPQTAIVQKGHQCVECSRTFTRRNDLNRHMKIHTGVKDFECTECSRSFRTKSTLKSHMVTHSDNPPQFQCAVCQKSFYEKKALVVHIRIHTGEQPHKCHFCDLHFRTISMQKTHEKKCAYGGPHRPILPDPSTGTVSLFQPQYVAPEVDMNRTITQISSLPQHNLQLSRNSAFNTVQSMEKMATSGDTSFYVITKPITPIQYVVIVQKTRPPEGTMRYAVDTVSEIKIHQLQESTNLSIVLHNEMRLNLNTVRMLRMVTQLRMDDVFKAKVTVGEDVPMMPNSDLFTIIAHNKTSGASSFIRRCEICEVDLPTKRASDAHFYSEDHETAQLMYPSKNQQPAMSVNRNLGMHNMIPLNNETSEFNCKLCGSRFLDMNSLLNHIRREHDEPVIPPRPAAHTAPIN</sequence>
<keyword evidence="6" id="KW-0539">Nucleus</keyword>
<evidence type="ECO:0000256" key="8">
    <source>
        <dbReference type="SAM" id="MobiDB-lite"/>
    </source>
</evidence>
<dbReference type="GO" id="GO:1990837">
    <property type="term" value="F:sequence-specific double-stranded DNA binding"/>
    <property type="evidence" value="ECO:0007669"/>
    <property type="project" value="UniProtKB-ARBA"/>
</dbReference>
<feature type="domain" description="C2H2-type" evidence="9">
    <location>
        <begin position="410"/>
        <end position="438"/>
    </location>
</feature>
<evidence type="ECO:0000259" key="9">
    <source>
        <dbReference type="PROSITE" id="PS50157"/>
    </source>
</evidence>
<dbReference type="PROSITE" id="PS50157">
    <property type="entry name" value="ZINC_FINGER_C2H2_2"/>
    <property type="match status" value="14"/>
</dbReference>
<dbReference type="Pfam" id="PF00096">
    <property type="entry name" value="zf-C2H2"/>
    <property type="match status" value="8"/>
</dbReference>
<evidence type="ECO:0000256" key="7">
    <source>
        <dbReference type="PROSITE-ProRule" id="PRU00042"/>
    </source>
</evidence>
<feature type="domain" description="C2H2-type" evidence="9">
    <location>
        <begin position="381"/>
        <end position="409"/>
    </location>
</feature>
<keyword evidence="4 7" id="KW-0863">Zinc-finger</keyword>
<dbReference type="InterPro" id="IPR036236">
    <property type="entry name" value="Znf_C2H2_sf"/>
</dbReference>
<dbReference type="FunFam" id="3.30.160.60:FF:000303">
    <property type="entry name" value="Zinc finger protein 41"/>
    <property type="match status" value="1"/>
</dbReference>
<feature type="domain" description="C2H2-type" evidence="9">
    <location>
        <begin position="964"/>
        <end position="991"/>
    </location>
</feature>
<evidence type="ECO:0000256" key="6">
    <source>
        <dbReference type="ARBA" id="ARBA00023242"/>
    </source>
</evidence>
<feature type="domain" description="C2H2-type" evidence="9">
    <location>
        <begin position="935"/>
        <end position="962"/>
    </location>
</feature>
<keyword evidence="3" id="KW-0677">Repeat</keyword>
<evidence type="ECO:0000256" key="1">
    <source>
        <dbReference type="ARBA" id="ARBA00004123"/>
    </source>
</evidence>
<dbReference type="FunFam" id="3.30.160.60:FF:000624">
    <property type="entry name" value="zinc finger protein 697"/>
    <property type="match status" value="1"/>
</dbReference>
<feature type="domain" description="C2H2-type" evidence="9">
    <location>
        <begin position="445"/>
        <end position="468"/>
    </location>
</feature>